<accession>F0R1F3</accession>
<dbReference type="SUPFAM" id="SSF52540">
    <property type="entry name" value="P-loop containing nucleoside triphosphate hydrolases"/>
    <property type="match status" value="1"/>
</dbReference>
<organism evidence="3 4">
    <name type="scientific">Phocaeicola salanitronis (strain DSM 18170 / JCM 13657 / CCUG 60908 / BL78)</name>
    <name type="common">Bacteroides salanitronis</name>
    <dbReference type="NCBI Taxonomy" id="667015"/>
    <lineage>
        <taxon>Bacteria</taxon>
        <taxon>Pseudomonadati</taxon>
        <taxon>Bacteroidota</taxon>
        <taxon>Bacteroidia</taxon>
        <taxon>Bacteroidales</taxon>
        <taxon>Bacteroidaceae</taxon>
        <taxon>Phocaeicola</taxon>
    </lineage>
</organism>
<dbReference type="InterPro" id="IPR027417">
    <property type="entry name" value="P-loop_NTPase"/>
</dbReference>
<keyword evidence="4" id="KW-1185">Reference proteome</keyword>
<evidence type="ECO:0000313" key="3">
    <source>
        <dbReference type="EMBL" id="ADY37397.1"/>
    </source>
</evidence>
<gene>
    <name evidence="3" type="ordered locus">Bacsa_2865</name>
</gene>
<dbReference type="RefSeq" id="WP_013618770.1">
    <property type="nucleotide sequence ID" value="NC_015164.1"/>
</dbReference>
<evidence type="ECO:0000259" key="1">
    <source>
        <dbReference type="Pfam" id="PF13173"/>
    </source>
</evidence>
<dbReference type="Proteomes" id="UP000007486">
    <property type="component" value="Chromosome"/>
</dbReference>
<dbReference type="EMBL" id="CP002530">
    <property type="protein sequence ID" value="ADY37397.1"/>
    <property type="molecule type" value="Genomic_DNA"/>
</dbReference>
<evidence type="ECO:0000259" key="2">
    <source>
        <dbReference type="Pfam" id="PF13635"/>
    </source>
</evidence>
<dbReference type="InterPro" id="IPR041682">
    <property type="entry name" value="AAA_14"/>
</dbReference>
<evidence type="ECO:0008006" key="5">
    <source>
        <dbReference type="Google" id="ProtNLM"/>
    </source>
</evidence>
<dbReference type="AlphaFoldDB" id="F0R1F3"/>
<proteinExistence type="predicted"/>
<dbReference type="HOGENOM" id="CLU_041527_3_2_10"/>
<dbReference type="eggNOG" id="COG1373">
    <property type="taxonomic scope" value="Bacteria"/>
</dbReference>
<feature type="domain" description="AAA" evidence="1">
    <location>
        <begin position="17"/>
        <end position="138"/>
    </location>
</feature>
<dbReference type="PANTHER" id="PTHR43566:SF1">
    <property type="entry name" value="AAA+ ATPASE DOMAIN-CONTAINING PROTEIN"/>
    <property type="match status" value="1"/>
</dbReference>
<dbReference type="Pfam" id="PF13173">
    <property type="entry name" value="AAA_14"/>
    <property type="match status" value="1"/>
</dbReference>
<evidence type="ECO:0000313" key="4">
    <source>
        <dbReference type="Proteomes" id="UP000007486"/>
    </source>
</evidence>
<protein>
    <recommendedName>
        <fullName evidence="5">AAA ATPase</fullName>
    </recommendedName>
</protein>
<name>F0R1F3_PHOSB</name>
<feature type="domain" description="DUF4143" evidence="2">
    <location>
        <begin position="184"/>
        <end position="340"/>
    </location>
</feature>
<dbReference type="OrthoDB" id="9778168at2"/>
<dbReference type="STRING" id="667015.Bacsa_2865"/>
<dbReference type="Pfam" id="PF13635">
    <property type="entry name" value="DUF4143"/>
    <property type="match status" value="1"/>
</dbReference>
<reference evidence="3 4" key="1">
    <citation type="journal article" date="2011" name="Stand. Genomic Sci.">
        <title>Complete genome sequence of Bacteroides salanitronis type strain (BL78).</title>
        <authorList>
            <person name="Gronow S."/>
            <person name="Held B."/>
            <person name="Lucas S."/>
            <person name="Lapidus A."/>
            <person name="Del Rio T.G."/>
            <person name="Nolan M."/>
            <person name="Tice H."/>
            <person name="Deshpande S."/>
            <person name="Cheng J.F."/>
            <person name="Pitluck S."/>
            <person name="Liolios K."/>
            <person name="Pagani I."/>
            <person name="Ivanova N."/>
            <person name="Mavromatis K."/>
            <person name="Pati A."/>
            <person name="Tapia R."/>
            <person name="Han C."/>
            <person name="Goodwin L."/>
            <person name="Chen A."/>
            <person name="Palaniappan K."/>
            <person name="Land M."/>
            <person name="Hauser L."/>
            <person name="Chang Y.J."/>
            <person name="Jeffries C.D."/>
            <person name="Brambilla E.M."/>
            <person name="Rohde M."/>
            <person name="Goker M."/>
            <person name="Detter J.C."/>
            <person name="Woyke T."/>
            <person name="Bristow J."/>
            <person name="Markowitz V."/>
            <person name="Hugenholtz P."/>
            <person name="Kyrpides N.C."/>
            <person name="Klenk H.P."/>
            <person name="Eisen J.A."/>
        </authorList>
    </citation>
    <scope>NUCLEOTIDE SEQUENCE [LARGE SCALE GENOMIC DNA]</scope>
    <source>
        <strain evidence="3 4">DSM 18170</strain>
    </source>
</reference>
<dbReference type="InterPro" id="IPR025420">
    <property type="entry name" value="DUF4143"/>
</dbReference>
<dbReference type="KEGG" id="bsa:Bacsa_2865"/>
<sequence>MIHRMLEENIRPLLGGNKAVIIMGARQVGKSTLLNQLLGENKNTLWLNGDDMDVQNLFHEMTSTRMRTLLGNNKYLVIDEAQRIPDIGLRIKLVTDQIPNIQVIATGSSSFELASKVNEPLTGRKREFKMFPLTFREMVGHTHFLDELRLIPHRLVYGYYPEVVCNPGDEKNVLKELSDSYLYKDILSLDNISKPDKLIRLLKALALQIGSQISYNEIGNMISLDSKTVERYVDILEKSFIVFRLGSFSRNLRNELKASRKVYFWDLGIRNAVIGNLAQIENRTDAGELWENFAIAERLKQNAYQNSFAQSWFWRTQQQKEIDYIEEENGIIQAFEFKWNERKAKNKCPESFSTAYPEASFKIITPKNIEEFLMI</sequence>
<dbReference type="PANTHER" id="PTHR43566">
    <property type="entry name" value="CONSERVED PROTEIN"/>
    <property type="match status" value="1"/>
</dbReference>